<proteinExistence type="predicted"/>
<reference evidence="3" key="1">
    <citation type="submission" date="2025-08" db="UniProtKB">
        <authorList>
            <consortium name="RefSeq"/>
        </authorList>
    </citation>
    <scope>IDENTIFICATION</scope>
</reference>
<evidence type="ECO:0000256" key="1">
    <source>
        <dbReference type="SAM" id="Coils"/>
    </source>
</evidence>
<accession>A0A1S3Z438</accession>
<gene>
    <name evidence="3" type="primary">LOC107782787</name>
</gene>
<dbReference type="OrthoDB" id="1319928at2759"/>
<dbReference type="Pfam" id="PF12061">
    <property type="entry name" value="NB-LRR"/>
    <property type="match status" value="1"/>
</dbReference>
<sequence>MRRGAMSSDIPNPLEMLQRITQKWNSYAHIPTTLKRIAEECHSFRMVLDGYHFSEGSCSLDTLHGIEEDWGSFLEFSDEYLSKLSHLRETLTQTEDECSSFHIFLSEESDSLDTLQYKIRRLQDNLWRTVEECGSLLIFSEKYLEYFPFETLQRIKDECDYLDRDLFAFDEFKLLERNFNFLKRDFKFLDIILNLQIFRVQSDLLREVRDLFKVAVADLIQVYRRQGIHQFYGRVSELQNKFWQTKLEIRKAKYSFSEVSYELLDDNDATLIFNFVLEFIDTVIENLSDLLKLDNPSSPLHVGGLVDQVEKALKELKFIRSFFCFVSDRCVEPRVKYLFFSHSLEVALHTTMVTWLYLPRNEKIYRDFAADKGYPLFSDLMRKKIQHIGPSIYIEVLQAIKLVQSQWYPVIQIKYAVDCEVGFLRLSYTFWRSYKFLVIA</sequence>
<feature type="coiled-coil region" evidence="1">
    <location>
        <begin position="77"/>
        <end position="125"/>
    </location>
</feature>
<feature type="domain" description="Late blight resistance protein R1A-like N-terminal" evidence="2">
    <location>
        <begin position="239"/>
        <end position="425"/>
    </location>
</feature>
<organism evidence="3">
    <name type="scientific">Nicotiana tabacum</name>
    <name type="common">Common tobacco</name>
    <dbReference type="NCBI Taxonomy" id="4097"/>
    <lineage>
        <taxon>Eukaryota</taxon>
        <taxon>Viridiplantae</taxon>
        <taxon>Streptophyta</taxon>
        <taxon>Embryophyta</taxon>
        <taxon>Tracheophyta</taxon>
        <taxon>Spermatophyta</taxon>
        <taxon>Magnoliopsida</taxon>
        <taxon>eudicotyledons</taxon>
        <taxon>Gunneridae</taxon>
        <taxon>Pentapetalae</taxon>
        <taxon>asterids</taxon>
        <taxon>lamiids</taxon>
        <taxon>Solanales</taxon>
        <taxon>Solanaceae</taxon>
        <taxon>Nicotianoideae</taxon>
        <taxon>Nicotianeae</taxon>
        <taxon>Nicotiana</taxon>
    </lineage>
</organism>
<evidence type="ECO:0000259" key="2">
    <source>
        <dbReference type="Pfam" id="PF12061"/>
    </source>
</evidence>
<name>A0A1S3Z438_TOBAC</name>
<dbReference type="PaxDb" id="4097-A0A1S3Z438"/>
<evidence type="ECO:0000313" key="3">
    <source>
        <dbReference type="RefSeq" id="XP_016459211.1"/>
    </source>
</evidence>
<keyword evidence="1" id="KW-0175">Coiled coil</keyword>
<protein>
    <submittedName>
        <fullName evidence="3">Late blight resistance protein homolog R1A-4</fullName>
    </submittedName>
</protein>
<dbReference type="AlphaFoldDB" id="A0A1S3Z438"/>
<dbReference type="InterPro" id="IPR021929">
    <property type="entry name" value="R1A-like_N"/>
</dbReference>
<dbReference type="RefSeq" id="XP_016459211.1">
    <property type="nucleotide sequence ID" value="XM_016603725.1"/>
</dbReference>
<dbReference type="KEGG" id="nta:107782787"/>